<proteinExistence type="predicted"/>
<accession>A0A6P7H7R2</accession>
<sequence length="127" mass="14427">ICDKMDIRKYLIPKVHEKESNNVKDDGIASSSGIGSGLPTEVSKKSNNSSKSGLALPPTSVTIERSFSTMRRVKTWLRSSTSEDRLSGFCLLSVYRQMVLENKHNFINKVIDKFGQDRRRLQFLFND</sequence>
<dbReference type="InParanoid" id="A0A6P7H7R2"/>
<feature type="region of interest" description="Disordered" evidence="1">
    <location>
        <begin position="22"/>
        <end position="57"/>
    </location>
</feature>
<evidence type="ECO:0000313" key="2">
    <source>
        <dbReference type="RefSeq" id="XP_028153748.1"/>
    </source>
</evidence>
<name>A0A6P7H7R2_DIAVI</name>
<reference evidence="2" key="1">
    <citation type="submission" date="2025-08" db="UniProtKB">
        <authorList>
            <consortium name="RefSeq"/>
        </authorList>
    </citation>
    <scope>IDENTIFICATION</scope>
    <source>
        <tissue evidence="2">Whole insect</tissue>
    </source>
</reference>
<dbReference type="AlphaFoldDB" id="A0A6P7H7R2"/>
<dbReference type="RefSeq" id="XP_028153748.1">
    <property type="nucleotide sequence ID" value="XM_028297947.1"/>
</dbReference>
<protein>
    <submittedName>
        <fullName evidence="2">Uncharacterized protein LOC114347218</fullName>
    </submittedName>
</protein>
<gene>
    <name evidence="2" type="primary">LOC114347218</name>
</gene>
<organism evidence="2">
    <name type="scientific">Diabrotica virgifera virgifera</name>
    <name type="common">western corn rootworm</name>
    <dbReference type="NCBI Taxonomy" id="50390"/>
    <lineage>
        <taxon>Eukaryota</taxon>
        <taxon>Metazoa</taxon>
        <taxon>Ecdysozoa</taxon>
        <taxon>Arthropoda</taxon>
        <taxon>Hexapoda</taxon>
        <taxon>Insecta</taxon>
        <taxon>Pterygota</taxon>
        <taxon>Neoptera</taxon>
        <taxon>Endopterygota</taxon>
        <taxon>Coleoptera</taxon>
        <taxon>Polyphaga</taxon>
        <taxon>Cucujiformia</taxon>
        <taxon>Chrysomeloidea</taxon>
        <taxon>Chrysomelidae</taxon>
        <taxon>Galerucinae</taxon>
        <taxon>Diabroticina</taxon>
        <taxon>Diabroticites</taxon>
        <taxon>Diabrotica</taxon>
    </lineage>
</organism>
<feature type="non-terminal residue" evidence="2">
    <location>
        <position position="1"/>
    </location>
</feature>
<evidence type="ECO:0000256" key="1">
    <source>
        <dbReference type="SAM" id="MobiDB-lite"/>
    </source>
</evidence>